<feature type="compositionally biased region" description="Polar residues" evidence="1">
    <location>
        <begin position="36"/>
        <end position="46"/>
    </location>
</feature>
<proteinExistence type="predicted"/>
<feature type="region of interest" description="Disordered" evidence="1">
    <location>
        <begin position="120"/>
        <end position="163"/>
    </location>
</feature>
<evidence type="ECO:0000313" key="3">
    <source>
        <dbReference type="Proteomes" id="UP001345219"/>
    </source>
</evidence>
<evidence type="ECO:0000256" key="1">
    <source>
        <dbReference type="SAM" id="MobiDB-lite"/>
    </source>
</evidence>
<reference evidence="2 3" key="1">
    <citation type="journal article" date="2023" name="Hortic Res">
        <title>Pangenome of water caltrop reveals structural variations and asymmetric subgenome divergence after allopolyploidization.</title>
        <authorList>
            <person name="Zhang X."/>
            <person name="Chen Y."/>
            <person name="Wang L."/>
            <person name="Yuan Y."/>
            <person name="Fang M."/>
            <person name="Shi L."/>
            <person name="Lu R."/>
            <person name="Comes H.P."/>
            <person name="Ma Y."/>
            <person name="Chen Y."/>
            <person name="Huang G."/>
            <person name="Zhou Y."/>
            <person name="Zheng Z."/>
            <person name="Qiu Y."/>
        </authorList>
    </citation>
    <scope>NUCLEOTIDE SEQUENCE [LARGE SCALE GENOMIC DNA]</scope>
    <source>
        <tissue evidence="2">Roots</tissue>
    </source>
</reference>
<accession>A0AAN7Q1Y2</accession>
<comment type="caution">
    <text evidence="2">The sequence shown here is derived from an EMBL/GenBank/DDBJ whole genome shotgun (WGS) entry which is preliminary data.</text>
</comment>
<gene>
    <name evidence="2" type="ORF">SAY87_018910</name>
</gene>
<evidence type="ECO:0000313" key="2">
    <source>
        <dbReference type="EMBL" id="KAK4757609.1"/>
    </source>
</evidence>
<dbReference type="AlphaFoldDB" id="A0AAN7Q1Y2"/>
<sequence length="163" mass="18227">MWDSDRKVEEDEFSVLRGEGSSFIINREPSIRTYPDDSSYNSSLTRNVPFKWESQPGKAKSPMSETARDSRGAAPAAAAINLPPPSRTVEFNVGRPFTRNAPEKGSLWSRLKIWNRVVAKRRRAQSKTRLGDSASEFSASSHDHSIDSPSRSSSSSCEAWEYN</sequence>
<keyword evidence="3" id="KW-1185">Reference proteome</keyword>
<dbReference type="Proteomes" id="UP001345219">
    <property type="component" value="Chromosome 15"/>
</dbReference>
<name>A0AAN7Q1Y2_9MYRT</name>
<dbReference type="EMBL" id="JAXIOK010000012">
    <property type="protein sequence ID" value="KAK4757609.1"/>
    <property type="molecule type" value="Genomic_DNA"/>
</dbReference>
<organism evidence="2 3">
    <name type="scientific">Trapa incisa</name>
    <dbReference type="NCBI Taxonomy" id="236973"/>
    <lineage>
        <taxon>Eukaryota</taxon>
        <taxon>Viridiplantae</taxon>
        <taxon>Streptophyta</taxon>
        <taxon>Embryophyta</taxon>
        <taxon>Tracheophyta</taxon>
        <taxon>Spermatophyta</taxon>
        <taxon>Magnoliopsida</taxon>
        <taxon>eudicotyledons</taxon>
        <taxon>Gunneridae</taxon>
        <taxon>Pentapetalae</taxon>
        <taxon>rosids</taxon>
        <taxon>malvids</taxon>
        <taxon>Myrtales</taxon>
        <taxon>Lythraceae</taxon>
        <taxon>Trapa</taxon>
    </lineage>
</organism>
<feature type="region of interest" description="Disordered" evidence="1">
    <location>
        <begin position="31"/>
        <end position="93"/>
    </location>
</feature>
<feature type="compositionally biased region" description="Low complexity" evidence="1">
    <location>
        <begin position="147"/>
        <end position="156"/>
    </location>
</feature>
<protein>
    <submittedName>
        <fullName evidence="2">Uncharacterized protein</fullName>
    </submittedName>
</protein>